<sequence>MRRRKIFIMEAGARPMVGSWSGLRAKGNQGNARSTRLVYPKGRSNKSQRPKVDRLEGLRRADSASVPHMRGGALPLHVQ</sequence>
<feature type="compositionally biased region" description="Basic and acidic residues" evidence="1">
    <location>
        <begin position="50"/>
        <end position="62"/>
    </location>
</feature>
<reference evidence="2 3" key="1">
    <citation type="submission" date="2019-04" db="EMBL/GenBank/DDBJ databases">
        <title>Friends and foes A comparative genomics studyof 23 Aspergillus species from section Flavi.</title>
        <authorList>
            <consortium name="DOE Joint Genome Institute"/>
            <person name="Kjaerbolling I."/>
            <person name="Vesth T."/>
            <person name="Frisvad J.C."/>
            <person name="Nybo J.L."/>
            <person name="Theobald S."/>
            <person name="Kildgaard S."/>
            <person name="Isbrandt T."/>
            <person name="Kuo A."/>
            <person name="Sato A."/>
            <person name="Lyhne E.K."/>
            <person name="Kogle M.E."/>
            <person name="Wiebenga A."/>
            <person name="Kun R.S."/>
            <person name="Lubbers R.J."/>
            <person name="Makela M.R."/>
            <person name="Barry K."/>
            <person name="Chovatia M."/>
            <person name="Clum A."/>
            <person name="Daum C."/>
            <person name="Haridas S."/>
            <person name="He G."/>
            <person name="LaButti K."/>
            <person name="Lipzen A."/>
            <person name="Mondo S."/>
            <person name="Riley R."/>
            <person name="Salamov A."/>
            <person name="Simmons B.A."/>
            <person name="Magnuson J.K."/>
            <person name="Henrissat B."/>
            <person name="Mortensen U.H."/>
            <person name="Larsen T.O."/>
            <person name="Devries R.P."/>
            <person name="Grigoriev I.V."/>
            <person name="Machida M."/>
            <person name="Baker S.E."/>
            <person name="Andersen M.R."/>
        </authorList>
    </citation>
    <scope>NUCLEOTIDE SEQUENCE [LARGE SCALE GENOMIC DNA]</scope>
    <source>
        <strain evidence="2 3">IBT 29228</strain>
    </source>
</reference>
<name>A0A5N7B380_9EURO</name>
<feature type="region of interest" description="Disordered" evidence="1">
    <location>
        <begin position="22"/>
        <end position="79"/>
    </location>
</feature>
<dbReference type="EMBL" id="ML736238">
    <property type="protein sequence ID" value="KAE8376577.1"/>
    <property type="molecule type" value="Genomic_DNA"/>
</dbReference>
<evidence type="ECO:0000313" key="2">
    <source>
        <dbReference type="EMBL" id="KAE8376577.1"/>
    </source>
</evidence>
<evidence type="ECO:0000256" key="1">
    <source>
        <dbReference type="SAM" id="MobiDB-lite"/>
    </source>
</evidence>
<gene>
    <name evidence="2" type="ORF">BDV26DRAFT_265321</name>
</gene>
<dbReference type="Proteomes" id="UP000326198">
    <property type="component" value="Unassembled WGS sequence"/>
</dbReference>
<proteinExistence type="predicted"/>
<dbReference type="AlphaFoldDB" id="A0A5N7B380"/>
<organism evidence="2 3">
    <name type="scientific">Aspergillus bertholletiae</name>
    <dbReference type="NCBI Taxonomy" id="1226010"/>
    <lineage>
        <taxon>Eukaryota</taxon>
        <taxon>Fungi</taxon>
        <taxon>Dikarya</taxon>
        <taxon>Ascomycota</taxon>
        <taxon>Pezizomycotina</taxon>
        <taxon>Eurotiomycetes</taxon>
        <taxon>Eurotiomycetidae</taxon>
        <taxon>Eurotiales</taxon>
        <taxon>Aspergillaceae</taxon>
        <taxon>Aspergillus</taxon>
        <taxon>Aspergillus subgen. Circumdati</taxon>
    </lineage>
</organism>
<protein>
    <submittedName>
        <fullName evidence="2">Uncharacterized protein</fullName>
    </submittedName>
</protein>
<keyword evidence="3" id="KW-1185">Reference proteome</keyword>
<accession>A0A5N7B380</accession>
<evidence type="ECO:0000313" key="3">
    <source>
        <dbReference type="Proteomes" id="UP000326198"/>
    </source>
</evidence>